<evidence type="ECO:0000313" key="5">
    <source>
        <dbReference type="Proteomes" id="UP000015354"/>
    </source>
</evidence>
<accession>S9V202</accession>
<sequence length="354" mass="40238">MSVRQVASFGCFAALSGAGAVFGTRWRRVEARKAELNKEYEKLLEELRAIDDDALRMSKELVAKEKKTKALHDTVDTLWADRLERYKQTNINLHSYIVALPEAIGALKGLTNHYRYMSEEMRKFVNFDVACSKVHHLALLLDHGGLASLPSVAPTLQRMFRAEPLIDVVCENMKELQDVQCPSSVAEASSLFTYCMGELDDAVEKASKAYFQFSENPRHTPSVAADSMHKLTNLFKIDTLSHGQRELVKKRALLDRLLIKEKRQLHTVEDVRAALDHVERVKEKFGQPAKKSFFFKDDDHQVSLQRDLAVTKAVKQLELWKSVTATFLLQEQAREALQSYSILLSETLTKVNKT</sequence>
<protein>
    <submittedName>
        <fullName evidence="4">Uncharacterized protein</fullName>
    </submittedName>
</protein>
<evidence type="ECO:0000313" key="3">
    <source>
        <dbReference type="EMBL" id="EPY27928.1"/>
    </source>
</evidence>
<name>S9V202_9TRYP</name>
<feature type="coiled-coil region" evidence="1">
    <location>
        <begin position="26"/>
        <end position="60"/>
    </location>
</feature>
<comment type="caution">
    <text evidence="4">The sequence shown here is derived from an EMBL/GenBank/DDBJ whole genome shotgun (WGS) entry which is preliminary data.</text>
</comment>
<dbReference type="EMBL" id="ATMH01005410">
    <property type="protein sequence ID" value="EPY27928.1"/>
    <property type="molecule type" value="Genomic_DNA"/>
</dbReference>
<gene>
    <name evidence="4" type="ORF">STCU_01278</name>
    <name evidence="3" type="ORF">STCU_05410</name>
    <name evidence="2" type="ORF">STCU_09177</name>
</gene>
<reference evidence="4" key="2">
    <citation type="submission" date="2013-03" db="EMBL/GenBank/DDBJ databases">
        <authorList>
            <person name="Motta M.C.M."/>
            <person name="Martins A.C.A."/>
            <person name="Preta C.M.C.C."/>
            <person name="Silva R."/>
            <person name="de Souza S.S."/>
            <person name="Klein C.C."/>
            <person name="de Almeida L.G.P."/>
            <person name="Cunha O.L."/>
            <person name="Colabardini A.C."/>
            <person name="Lima B.A."/>
            <person name="Machado C.R."/>
            <person name="Soares C.M.A."/>
            <person name="de Menezes C.B.A."/>
            <person name="Bartolomeu D.C."/>
            <person name="Grisard E.C."/>
            <person name="Fantinatti-Garboggini F."/>
            <person name="Rodrigues-Luiz G.F."/>
            <person name="Wagner G."/>
            <person name="Goldman G.H."/>
            <person name="Fietto J.L.R."/>
            <person name="Ciapina L.P."/>
            <person name="Brocchi M."/>
            <person name="Elias M.C."/>
            <person name="Goldman M.H.S."/>
            <person name="Sagot M.-F."/>
            <person name="Pereira M."/>
            <person name="Stoco P.H."/>
            <person name="Teixeira S.M.R."/>
            <person name="de Mendonca-Neto R.P."/>
            <person name="Maciel T.E.F."/>
            <person name="Mendes T.A.O."/>
            <person name="Urmenyi T.P."/>
            <person name="Teixeira M.M.G."/>
            <person name="de Camargo E.F.P."/>
            <person name="de Sousa W."/>
            <person name="Schenkman S."/>
            <person name="de Vasconcelos A.T.R."/>
        </authorList>
    </citation>
    <scope>NUCLEOTIDE SEQUENCE</scope>
</reference>
<proteinExistence type="predicted"/>
<keyword evidence="1" id="KW-0175">Coiled coil</keyword>
<dbReference type="AlphaFoldDB" id="S9V202"/>
<dbReference type="OrthoDB" id="272536at2759"/>
<keyword evidence="5" id="KW-1185">Reference proteome</keyword>
<evidence type="ECO:0000256" key="1">
    <source>
        <dbReference type="SAM" id="Coils"/>
    </source>
</evidence>
<organism evidence="4 5">
    <name type="scientific">Strigomonas culicis</name>
    <dbReference type="NCBI Taxonomy" id="28005"/>
    <lineage>
        <taxon>Eukaryota</taxon>
        <taxon>Discoba</taxon>
        <taxon>Euglenozoa</taxon>
        <taxon>Kinetoplastea</taxon>
        <taxon>Metakinetoplastina</taxon>
        <taxon>Trypanosomatida</taxon>
        <taxon>Trypanosomatidae</taxon>
        <taxon>Strigomonadinae</taxon>
        <taxon>Strigomonas</taxon>
    </lineage>
</organism>
<dbReference type="EMBL" id="ATMH01009177">
    <property type="protein sequence ID" value="EPY20060.1"/>
    <property type="molecule type" value="Genomic_DNA"/>
</dbReference>
<evidence type="ECO:0000313" key="4">
    <source>
        <dbReference type="EMBL" id="EPY35044.1"/>
    </source>
</evidence>
<evidence type="ECO:0000313" key="2">
    <source>
        <dbReference type="EMBL" id="EPY20060.1"/>
    </source>
</evidence>
<dbReference type="EMBL" id="ATMH01001278">
    <property type="protein sequence ID" value="EPY35044.1"/>
    <property type="molecule type" value="Genomic_DNA"/>
</dbReference>
<reference evidence="4 5" key="1">
    <citation type="journal article" date="2013" name="PLoS ONE">
        <title>Predicting the Proteins of Angomonas deanei, Strigomonas culicis and Their Respective Endosymbionts Reveals New Aspects of the Trypanosomatidae Family.</title>
        <authorList>
            <person name="Motta M.C."/>
            <person name="Martins A.C."/>
            <person name="de Souza S.S."/>
            <person name="Catta-Preta C.M."/>
            <person name="Silva R."/>
            <person name="Klein C.C."/>
            <person name="de Almeida L.G."/>
            <person name="de Lima Cunha O."/>
            <person name="Ciapina L.P."/>
            <person name="Brocchi M."/>
            <person name="Colabardini A.C."/>
            <person name="de Araujo Lima B."/>
            <person name="Machado C.R."/>
            <person name="de Almeida Soares C.M."/>
            <person name="Probst C.M."/>
            <person name="de Menezes C.B."/>
            <person name="Thompson C.E."/>
            <person name="Bartholomeu D.C."/>
            <person name="Gradia D.F."/>
            <person name="Pavoni D.P."/>
            <person name="Grisard E.C."/>
            <person name="Fantinatti-Garboggini F."/>
            <person name="Marchini F.K."/>
            <person name="Rodrigues-Luiz G.F."/>
            <person name="Wagner G."/>
            <person name="Goldman G.H."/>
            <person name="Fietto J.L."/>
            <person name="Elias M.C."/>
            <person name="Goldman M.H."/>
            <person name="Sagot M.F."/>
            <person name="Pereira M."/>
            <person name="Stoco P.H."/>
            <person name="de Mendonca-Neto R.P."/>
            <person name="Teixeira S.M."/>
            <person name="Maciel T.E."/>
            <person name="de Oliveira Mendes T.A."/>
            <person name="Urmenyi T.P."/>
            <person name="de Souza W."/>
            <person name="Schenkman S."/>
            <person name="de Vasconcelos A.T."/>
        </authorList>
    </citation>
    <scope>NUCLEOTIDE SEQUENCE [LARGE SCALE GENOMIC DNA]</scope>
</reference>
<dbReference type="Proteomes" id="UP000015354">
    <property type="component" value="Unassembled WGS sequence"/>
</dbReference>